<keyword evidence="2" id="KW-0862">Zinc</keyword>
<name>A0A9P8VF41_9PEZI</name>
<dbReference type="PANTHER" id="PTHR47660">
    <property type="entry name" value="TRANSCRIPTION FACTOR WITH C2H2 AND ZN(2)-CYS(6) DNA BINDING DOMAIN (EUROFUNG)-RELATED-RELATED"/>
    <property type="match status" value="1"/>
</dbReference>
<keyword evidence="5" id="KW-0539">Nucleus</keyword>
<dbReference type="Pfam" id="PF00172">
    <property type="entry name" value="Zn_clus"/>
    <property type="match status" value="1"/>
</dbReference>
<protein>
    <recommendedName>
        <fullName evidence="6">Zn(2)-C6 fungal-type domain-containing protein</fullName>
    </recommendedName>
</protein>
<evidence type="ECO:0000256" key="2">
    <source>
        <dbReference type="ARBA" id="ARBA00022833"/>
    </source>
</evidence>
<evidence type="ECO:0000256" key="1">
    <source>
        <dbReference type="ARBA" id="ARBA00022723"/>
    </source>
</evidence>
<dbReference type="CDD" id="cd00067">
    <property type="entry name" value="GAL4"/>
    <property type="match status" value="1"/>
</dbReference>
<dbReference type="OrthoDB" id="3945418at2759"/>
<reference evidence="7" key="1">
    <citation type="journal article" date="2021" name="Nat. Commun.">
        <title>Genetic determinants of endophytism in the Arabidopsis root mycobiome.</title>
        <authorList>
            <person name="Mesny F."/>
            <person name="Miyauchi S."/>
            <person name="Thiergart T."/>
            <person name="Pickel B."/>
            <person name="Atanasova L."/>
            <person name="Karlsson M."/>
            <person name="Huettel B."/>
            <person name="Barry K.W."/>
            <person name="Haridas S."/>
            <person name="Chen C."/>
            <person name="Bauer D."/>
            <person name="Andreopoulos W."/>
            <person name="Pangilinan J."/>
            <person name="LaButti K."/>
            <person name="Riley R."/>
            <person name="Lipzen A."/>
            <person name="Clum A."/>
            <person name="Drula E."/>
            <person name="Henrissat B."/>
            <person name="Kohler A."/>
            <person name="Grigoriev I.V."/>
            <person name="Martin F.M."/>
            <person name="Hacquard S."/>
        </authorList>
    </citation>
    <scope>NUCLEOTIDE SEQUENCE</scope>
    <source>
        <strain evidence="7">MPI-SDFR-AT-0117</strain>
    </source>
</reference>
<evidence type="ECO:0000256" key="4">
    <source>
        <dbReference type="ARBA" id="ARBA00023163"/>
    </source>
</evidence>
<keyword evidence="4" id="KW-0804">Transcription</keyword>
<organism evidence="7 8">
    <name type="scientific">Plectosphaerella plurivora</name>
    <dbReference type="NCBI Taxonomy" id="936078"/>
    <lineage>
        <taxon>Eukaryota</taxon>
        <taxon>Fungi</taxon>
        <taxon>Dikarya</taxon>
        <taxon>Ascomycota</taxon>
        <taxon>Pezizomycotina</taxon>
        <taxon>Sordariomycetes</taxon>
        <taxon>Hypocreomycetidae</taxon>
        <taxon>Glomerellales</taxon>
        <taxon>Plectosphaerellaceae</taxon>
        <taxon>Plectosphaerella</taxon>
    </lineage>
</organism>
<accession>A0A9P8VF41</accession>
<dbReference type="GO" id="GO:0000981">
    <property type="term" value="F:DNA-binding transcription factor activity, RNA polymerase II-specific"/>
    <property type="evidence" value="ECO:0007669"/>
    <property type="project" value="InterPro"/>
</dbReference>
<dbReference type="InterPro" id="IPR001138">
    <property type="entry name" value="Zn2Cys6_DnaBD"/>
</dbReference>
<evidence type="ECO:0000256" key="3">
    <source>
        <dbReference type="ARBA" id="ARBA00023015"/>
    </source>
</evidence>
<gene>
    <name evidence="7" type="ORF">F5X68DRAFT_201577</name>
</gene>
<feature type="domain" description="Zn(2)-C6 fungal-type" evidence="6">
    <location>
        <begin position="74"/>
        <end position="103"/>
    </location>
</feature>
<proteinExistence type="predicted"/>
<dbReference type="Proteomes" id="UP000770015">
    <property type="component" value="Unassembled WGS sequence"/>
</dbReference>
<dbReference type="PROSITE" id="PS50048">
    <property type="entry name" value="ZN2_CY6_FUNGAL_2"/>
    <property type="match status" value="1"/>
</dbReference>
<keyword evidence="8" id="KW-1185">Reference proteome</keyword>
<dbReference type="GO" id="GO:0008270">
    <property type="term" value="F:zinc ion binding"/>
    <property type="evidence" value="ECO:0007669"/>
    <property type="project" value="InterPro"/>
</dbReference>
<dbReference type="SMART" id="SM00066">
    <property type="entry name" value="GAL4"/>
    <property type="match status" value="1"/>
</dbReference>
<dbReference type="AlphaFoldDB" id="A0A9P8VF41"/>
<dbReference type="EMBL" id="JAGSXJ010000005">
    <property type="protein sequence ID" value="KAH6691271.1"/>
    <property type="molecule type" value="Genomic_DNA"/>
</dbReference>
<comment type="caution">
    <text evidence="7">The sequence shown here is derived from an EMBL/GenBank/DDBJ whole genome shotgun (WGS) entry which is preliminary data.</text>
</comment>
<dbReference type="PROSITE" id="PS00463">
    <property type="entry name" value="ZN2_CY6_FUNGAL_1"/>
    <property type="match status" value="1"/>
</dbReference>
<dbReference type="Gene3D" id="4.10.240.10">
    <property type="entry name" value="Zn(2)-C6 fungal-type DNA-binding domain"/>
    <property type="match status" value="1"/>
</dbReference>
<evidence type="ECO:0000259" key="6">
    <source>
        <dbReference type="PROSITE" id="PS50048"/>
    </source>
</evidence>
<evidence type="ECO:0000313" key="8">
    <source>
        <dbReference type="Proteomes" id="UP000770015"/>
    </source>
</evidence>
<sequence>MSVLSEELFEAVRAIYPIPSMDLPLSPIRNGPPHTMFRSDVCRKHAASCIARGAGDQSGSGEIRTVKRGQKSRACDACSHCKLACDLGKPCERCVSRQIECTYVKALEDPSNSKILDPLKPHQNSEEDERLSIPFLLELTDPSAESMLNTLLKEPEGEDEDSPMAEENFFSFNTLPEQSFMQDFFPMSFTDLMTDETDLEHLQHLQLDLSEHSEGTTSILEGRLNYLISELKQTHESLSSEPLYDGTFDESVARNVFTAYNAKTFITALYRDSHRSFPVTHKPSFDYETTIPELLLGLILNGSARLVPQDDALAAASMYRVAEFYIFRRLEQVVASHGNSRVNGLPPKQVVNAIAAALEIHGISTATKLARGNTILNPQRPQILVSIVRNLGLTTVRHPKPLHETAWEDFVATESSIRVVNWVAFTAWQEAGWFNSPPHMSIAEMLCDLPCAPELWDAKDEATFRRILSEPGYAVAPPASIKDCIESLMQDKWTGMAHFPRSPANLLDMLMLVFAVHGMIASARLMAMLPTMGPSIMRALSRWFEIWEATIKRLGPDKVLVGGLSRHSASLAWLAQGCIQISLLPGPQCAYLRKIGRASLEELHELVQTCRGR</sequence>
<dbReference type="InterPro" id="IPR036864">
    <property type="entry name" value="Zn2-C6_fun-type_DNA-bd_sf"/>
</dbReference>
<evidence type="ECO:0000313" key="7">
    <source>
        <dbReference type="EMBL" id="KAH6691271.1"/>
    </source>
</evidence>
<keyword evidence="3" id="KW-0805">Transcription regulation</keyword>
<keyword evidence="1" id="KW-0479">Metal-binding</keyword>
<dbReference type="SUPFAM" id="SSF57701">
    <property type="entry name" value="Zn2/Cys6 DNA-binding domain"/>
    <property type="match status" value="1"/>
</dbReference>
<evidence type="ECO:0000256" key="5">
    <source>
        <dbReference type="ARBA" id="ARBA00023242"/>
    </source>
</evidence>